<dbReference type="GeneTree" id="ENSGT01050000245001"/>
<reference evidence="2" key="3">
    <citation type="submission" date="2025-09" db="UniProtKB">
        <authorList>
            <consortium name="Ensembl"/>
        </authorList>
    </citation>
    <scope>IDENTIFICATION</scope>
</reference>
<keyword evidence="3" id="KW-1185">Reference proteome</keyword>
<feature type="region of interest" description="Disordered" evidence="1">
    <location>
        <begin position="377"/>
        <end position="415"/>
    </location>
</feature>
<dbReference type="SUPFAM" id="SSF52266">
    <property type="entry name" value="SGNH hydrolase"/>
    <property type="match status" value="1"/>
</dbReference>
<evidence type="ECO:0000313" key="2">
    <source>
        <dbReference type="Ensembl" id="ENSMZEP00005014740.1"/>
    </source>
</evidence>
<protein>
    <recommendedName>
        <fullName evidence="4">SGNH hydrolase-type esterase domain-containing protein</fullName>
    </recommendedName>
</protein>
<evidence type="ECO:0008006" key="4">
    <source>
        <dbReference type="Google" id="ProtNLM"/>
    </source>
</evidence>
<feature type="region of interest" description="Disordered" evidence="1">
    <location>
        <begin position="107"/>
        <end position="182"/>
    </location>
</feature>
<evidence type="ECO:0000256" key="1">
    <source>
        <dbReference type="SAM" id="MobiDB-lite"/>
    </source>
</evidence>
<feature type="compositionally biased region" description="Pro residues" evidence="1">
    <location>
        <begin position="451"/>
        <end position="465"/>
    </location>
</feature>
<accession>A0A3P9BXM7</accession>
<evidence type="ECO:0000313" key="3">
    <source>
        <dbReference type="Proteomes" id="UP000265160"/>
    </source>
</evidence>
<feature type="compositionally biased region" description="Polar residues" evidence="1">
    <location>
        <begin position="435"/>
        <end position="444"/>
    </location>
</feature>
<organism evidence="2 3">
    <name type="scientific">Maylandia zebra</name>
    <name type="common">zebra mbuna</name>
    <dbReference type="NCBI Taxonomy" id="106582"/>
    <lineage>
        <taxon>Eukaryota</taxon>
        <taxon>Metazoa</taxon>
        <taxon>Chordata</taxon>
        <taxon>Craniata</taxon>
        <taxon>Vertebrata</taxon>
        <taxon>Euteleostomi</taxon>
        <taxon>Actinopterygii</taxon>
        <taxon>Neopterygii</taxon>
        <taxon>Teleostei</taxon>
        <taxon>Neoteleostei</taxon>
        <taxon>Acanthomorphata</taxon>
        <taxon>Ovalentaria</taxon>
        <taxon>Cichlomorphae</taxon>
        <taxon>Cichliformes</taxon>
        <taxon>Cichlidae</taxon>
        <taxon>African cichlids</taxon>
        <taxon>Pseudocrenilabrinae</taxon>
        <taxon>Haplochromini</taxon>
        <taxon>Maylandia</taxon>
        <taxon>Maylandia zebra complex</taxon>
    </lineage>
</organism>
<sequence>MPSLSTDDYHSLLQKIAVLETKIHRLEVNVEVNGLCGNETTLPLIQNNGDEQASTQLRSTDNMTKKVDSVHYYKSSSDNPPLDCLGAKPRHKSCLLERGGRITGRAQRAEISETDWPSLPTRQRSSSTPIYGRKQEWTTVNRKVNNKPPKQLNVKLQNRFAPLSKDPGSISDNHPSKSSEIRSEYLLKSERPQRKLKARPETLIVGDSAVKDVQRMCGKNTKVLCFPNDMVNNLKERILQIADEYPTVTNIVLHTGSNDVSKQQSEVLKRDFTGLLNTVNSLNAAVFISGPVPPVRGGDERFSRLFTLNKWLISACADHSVHFIDNFNIFWERRHLFKANGFNFNKSGVKLFTSNLFYSIRHPSVLGAKAEINEELSHKEEQTVLQEQTKPSRNLEEELHLPPPGKSLRKERHPWHLRKSLRKERHLRQEEGSLFASNSLNNTNDQDKGPRPSPVPQTPDRPSPSSPSLSPSSPHLKFTEEMMERVNAGLRSTPRPNPFLSPINPPPERPKVRHRAPPSTEQSKSHCPASPPLVPLHALSPQSDA</sequence>
<reference evidence="2 3" key="1">
    <citation type="journal article" date="2014" name="Nature">
        <title>The genomic substrate for adaptive radiation in African cichlid fish.</title>
        <authorList>
            <person name="Brawand D."/>
            <person name="Wagner C.E."/>
            <person name="Li Y.I."/>
            <person name="Malinsky M."/>
            <person name="Keller I."/>
            <person name="Fan S."/>
            <person name="Simakov O."/>
            <person name="Ng A.Y."/>
            <person name="Lim Z.W."/>
            <person name="Bezault E."/>
            <person name="Turner-Maier J."/>
            <person name="Johnson J."/>
            <person name="Alcazar R."/>
            <person name="Noh H.J."/>
            <person name="Russell P."/>
            <person name="Aken B."/>
            <person name="Alfoldi J."/>
            <person name="Amemiya C."/>
            <person name="Azzouzi N."/>
            <person name="Baroiller J.F."/>
            <person name="Barloy-Hubler F."/>
            <person name="Berlin A."/>
            <person name="Bloomquist R."/>
            <person name="Carleton K.L."/>
            <person name="Conte M.A."/>
            <person name="D'Cotta H."/>
            <person name="Eshel O."/>
            <person name="Gaffney L."/>
            <person name="Galibert F."/>
            <person name="Gante H.F."/>
            <person name="Gnerre S."/>
            <person name="Greuter L."/>
            <person name="Guyon R."/>
            <person name="Haddad N.S."/>
            <person name="Haerty W."/>
            <person name="Harris R.M."/>
            <person name="Hofmann H.A."/>
            <person name="Hourlier T."/>
            <person name="Hulata G."/>
            <person name="Jaffe D.B."/>
            <person name="Lara M."/>
            <person name="Lee A.P."/>
            <person name="MacCallum I."/>
            <person name="Mwaiko S."/>
            <person name="Nikaido M."/>
            <person name="Nishihara H."/>
            <person name="Ozouf-Costaz C."/>
            <person name="Penman D.J."/>
            <person name="Przybylski D."/>
            <person name="Rakotomanga M."/>
            <person name="Renn S.C.P."/>
            <person name="Ribeiro F.J."/>
            <person name="Ron M."/>
            <person name="Salzburger W."/>
            <person name="Sanchez-Pulido L."/>
            <person name="Santos M.E."/>
            <person name="Searle S."/>
            <person name="Sharpe T."/>
            <person name="Swofford R."/>
            <person name="Tan F.J."/>
            <person name="Williams L."/>
            <person name="Young S."/>
            <person name="Yin S."/>
            <person name="Okada N."/>
            <person name="Kocher T.D."/>
            <person name="Miska E.A."/>
            <person name="Lander E.S."/>
            <person name="Venkatesh B."/>
            <person name="Fernald R.D."/>
            <person name="Meyer A."/>
            <person name="Ponting C.P."/>
            <person name="Streelman J.T."/>
            <person name="Lindblad-Toh K."/>
            <person name="Seehausen O."/>
            <person name="Di Palma F."/>
        </authorList>
    </citation>
    <scope>NUCLEOTIDE SEQUENCE</scope>
</reference>
<dbReference type="Gene3D" id="3.40.50.12690">
    <property type="match status" value="1"/>
</dbReference>
<feature type="compositionally biased region" description="Polar residues" evidence="1">
    <location>
        <begin position="120"/>
        <end position="129"/>
    </location>
</feature>
<name>A0A3P9BXM7_9CICH</name>
<dbReference type="Gene3D" id="3.40.50.12700">
    <property type="match status" value="1"/>
</dbReference>
<reference evidence="2" key="2">
    <citation type="submission" date="2025-08" db="UniProtKB">
        <authorList>
            <consortium name="Ensembl"/>
        </authorList>
    </citation>
    <scope>IDENTIFICATION</scope>
</reference>
<feature type="compositionally biased region" description="Pro residues" evidence="1">
    <location>
        <begin position="495"/>
        <end position="507"/>
    </location>
</feature>
<dbReference type="Ensembl" id="ENSMZET00005015225.1">
    <property type="protein sequence ID" value="ENSMZEP00005014740.1"/>
    <property type="gene ID" value="ENSMZEG00005011097.1"/>
</dbReference>
<feature type="compositionally biased region" description="Polar residues" evidence="1">
    <location>
        <begin position="383"/>
        <end position="392"/>
    </location>
</feature>
<dbReference type="AlphaFoldDB" id="A0A3P9BXM7"/>
<dbReference type="Proteomes" id="UP000265160">
    <property type="component" value="LG13"/>
</dbReference>
<proteinExistence type="predicted"/>
<feature type="region of interest" description="Disordered" evidence="1">
    <location>
        <begin position="430"/>
        <end position="545"/>
    </location>
</feature>